<dbReference type="PANTHER" id="PTHR33507:SF3">
    <property type="entry name" value="INNER MEMBRANE PROTEIN YBBJ"/>
    <property type="match status" value="1"/>
</dbReference>
<organism evidence="7 8">
    <name type="scientific">Rufibacter immobilis</name>
    <dbReference type="NCBI Taxonomy" id="1348778"/>
    <lineage>
        <taxon>Bacteria</taxon>
        <taxon>Pseudomonadati</taxon>
        <taxon>Bacteroidota</taxon>
        <taxon>Cytophagia</taxon>
        <taxon>Cytophagales</taxon>
        <taxon>Hymenobacteraceae</taxon>
        <taxon>Rufibacter</taxon>
    </lineage>
</organism>
<dbReference type="Gene3D" id="2.40.50.140">
    <property type="entry name" value="Nucleic acid-binding proteins"/>
    <property type="match status" value="1"/>
</dbReference>
<feature type="domain" description="NfeD-like C-terminal" evidence="6">
    <location>
        <begin position="114"/>
        <end position="169"/>
    </location>
</feature>
<evidence type="ECO:0000256" key="3">
    <source>
        <dbReference type="ARBA" id="ARBA00022989"/>
    </source>
</evidence>
<proteinExistence type="predicted"/>
<dbReference type="InterPro" id="IPR002810">
    <property type="entry name" value="NfeD-like_C"/>
</dbReference>
<dbReference type="Proteomes" id="UP000271010">
    <property type="component" value="Unassembled WGS sequence"/>
</dbReference>
<evidence type="ECO:0000256" key="5">
    <source>
        <dbReference type="SAM" id="Phobius"/>
    </source>
</evidence>
<comment type="subcellular location">
    <subcellularLocation>
        <location evidence="1">Membrane</location>
        <topology evidence="1">Multi-pass membrane protein</topology>
    </subcellularLocation>
</comment>
<evidence type="ECO:0000259" key="6">
    <source>
        <dbReference type="Pfam" id="PF01957"/>
    </source>
</evidence>
<comment type="caution">
    <text evidence="7">The sequence shown here is derived from an EMBL/GenBank/DDBJ whole genome shotgun (WGS) entry which is preliminary data.</text>
</comment>
<keyword evidence="3 5" id="KW-1133">Transmembrane helix</keyword>
<dbReference type="AlphaFoldDB" id="A0A3M9MVE2"/>
<evidence type="ECO:0000313" key="7">
    <source>
        <dbReference type="EMBL" id="RNI29506.1"/>
    </source>
</evidence>
<dbReference type="SUPFAM" id="SSF141322">
    <property type="entry name" value="NfeD domain-like"/>
    <property type="match status" value="1"/>
</dbReference>
<dbReference type="EMBL" id="RJJE01000009">
    <property type="protein sequence ID" value="RNI29506.1"/>
    <property type="molecule type" value="Genomic_DNA"/>
</dbReference>
<protein>
    <submittedName>
        <fullName evidence="7">NfeD family protein</fullName>
    </submittedName>
</protein>
<reference evidence="7 8" key="1">
    <citation type="submission" date="2018-11" db="EMBL/GenBank/DDBJ databases">
        <title>Rufibacter latericius sp. nov., isolated from water in Baiyang Lake.</title>
        <authorList>
            <person name="Yang Y."/>
        </authorList>
    </citation>
    <scope>NUCLEOTIDE SEQUENCE [LARGE SCALE GENOMIC DNA]</scope>
    <source>
        <strain evidence="7 8">MCC P1</strain>
    </source>
</reference>
<keyword evidence="4 5" id="KW-0472">Membrane</keyword>
<feature type="transmembrane region" description="Helical" evidence="5">
    <location>
        <begin position="77"/>
        <end position="94"/>
    </location>
</feature>
<keyword evidence="8" id="KW-1185">Reference proteome</keyword>
<name>A0A3M9MVE2_9BACT</name>
<evidence type="ECO:0000256" key="2">
    <source>
        <dbReference type="ARBA" id="ARBA00022692"/>
    </source>
</evidence>
<dbReference type="PANTHER" id="PTHR33507">
    <property type="entry name" value="INNER MEMBRANE PROTEIN YBBJ"/>
    <property type="match status" value="1"/>
</dbReference>
<evidence type="ECO:0000256" key="4">
    <source>
        <dbReference type="ARBA" id="ARBA00023136"/>
    </source>
</evidence>
<evidence type="ECO:0000313" key="8">
    <source>
        <dbReference type="Proteomes" id="UP000271010"/>
    </source>
</evidence>
<dbReference type="Pfam" id="PF01957">
    <property type="entry name" value="NfeD"/>
    <property type="match status" value="1"/>
</dbReference>
<gene>
    <name evidence="7" type="ORF">EFA69_08085</name>
</gene>
<evidence type="ECO:0000256" key="1">
    <source>
        <dbReference type="ARBA" id="ARBA00004141"/>
    </source>
</evidence>
<dbReference type="GO" id="GO:0005886">
    <property type="term" value="C:plasma membrane"/>
    <property type="evidence" value="ECO:0007669"/>
    <property type="project" value="TreeGrafter"/>
</dbReference>
<accession>A0A3M9MVE2</accession>
<sequence>MEKEPLNANLSVLAYFLKITILKLKQTKMELEFWWFWLLAGILLLVAEMVTGTFYLLWLGVSALVAAVLAYLFPELYWLPPAAASLSGVALIFLTKPLTARLRQVRGYTDPVHLLTNQYAEVLEPITPGKLGIVRVGTEVWSACAQEELLPGQRVLVVQQSSTVLQVVPIK</sequence>
<keyword evidence="2 5" id="KW-0812">Transmembrane</keyword>
<feature type="transmembrane region" description="Helical" evidence="5">
    <location>
        <begin position="34"/>
        <end position="57"/>
    </location>
</feature>
<dbReference type="InterPro" id="IPR052165">
    <property type="entry name" value="Membrane_assoc_protease"/>
</dbReference>
<dbReference type="InterPro" id="IPR012340">
    <property type="entry name" value="NA-bd_OB-fold"/>
</dbReference>